<dbReference type="Proteomes" id="UP000777438">
    <property type="component" value="Unassembled WGS sequence"/>
</dbReference>
<evidence type="ECO:0000256" key="1">
    <source>
        <dbReference type="SAM" id="MobiDB-lite"/>
    </source>
</evidence>
<comment type="caution">
    <text evidence="2">The sequence shown here is derived from an EMBL/GenBank/DDBJ whole genome shotgun (WGS) entry which is preliminary data.</text>
</comment>
<keyword evidence="3" id="KW-1185">Reference proteome</keyword>
<sequence length="142" mass="15490">MAAGELGQCRKTADPDSNSKPGSDGQSLAPKRLWPGPLDSVVSHLLHALRLFTTVSLQWFYSQQFQQFHPSHFSVGAYFPRIDASKLKSGVCTLIIPTIRTIASSGGVPLSVSSSLVGVVFSASLWRIWCRGFSWILGRTLL</sequence>
<feature type="region of interest" description="Disordered" evidence="1">
    <location>
        <begin position="1"/>
        <end position="31"/>
    </location>
</feature>
<evidence type="ECO:0000313" key="3">
    <source>
        <dbReference type="Proteomes" id="UP000777438"/>
    </source>
</evidence>
<gene>
    <name evidence="2" type="ORF">B0T10DRAFT_466985</name>
</gene>
<accession>A0A9P8VQH3</accession>
<evidence type="ECO:0000313" key="2">
    <source>
        <dbReference type="EMBL" id="KAH6869874.1"/>
    </source>
</evidence>
<proteinExistence type="predicted"/>
<feature type="compositionally biased region" description="Polar residues" evidence="1">
    <location>
        <begin position="15"/>
        <end position="26"/>
    </location>
</feature>
<name>A0A9P8VQH3_9HYPO</name>
<dbReference type="AlphaFoldDB" id="A0A9P8VQH3"/>
<reference evidence="2 3" key="1">
    <citation type="journal article" date="2021" name="Nat. Commun.">
        <title>Genetic determinants of endophytism in the Arabidopsis root mycobiome.</title>
        <authorList>
            <person name="Mesny F."/>
            <person name="Miyauchi S."/>
            <person name="Thiergart T."/>
            <person name="Pickel B."/>
            <person name="Atanasova L."/>
            <person name="Karlsson M."/>
            <person name="Huettel B."/>
            <person name="Barry K.W."/>
            <person name="Haridas S."/>
            <person name="Chen C."/>
            <person name="Bauer D."/>
            <person name="Andreopoulos W."/>
            <person name="Pangilinan J."/>
            <person name="LaButti K."/>
            <person name="Riley R."/>
            <person name="Lipzen A."/>
            <person name="Clum A."/>
            <person name="Drula E."/>
            <person name="Henrissat B."/>
            <person name="Kohler A."/>
            <person name="Grigoriev I.V."/>
            <person name="Martin F.M."/>
            <person name="Hacquard S."/>
        </authorList>
    </citation>
    <scope>NUCLEOTIDE SEQUENCE [LARGE SCALE GENOMIC DNA]</scope>
    <source>
        <strain evidence="2 3">MPI-CAGE-CH-0241</strain>
    </source>
</reference>
<protein>
    <submittedName>
        <fullName evidence="2">Uncharacterized protein</fullName>
    </submittedName>
</protein>
<dbReference type="EMBL" id="JAGPYM010000064">
    <property type="protein sequence ID" value="KAH6869874.1"/>
    <property type="molecule type" value="Genomic_DNA"/>
</dbReference>
<organism evidence="2 3">
    <name type="scientific">Thelonectria olida</name>
    <dbReference type="NCBI Taxonomy" id="1576542"/>
    <lineage>
        <taxon>Eukaryota</taxon>
        <taxon>Fungi</taxon>
        <taxon>Dikarya</taxon>
        <taxon>Ascomycota</taxon>
        <taxon>Pezizomycotina</taxon>
        <taxon>Sordariomycetes</taxon>
        <taxon>Hypocreomycetidae</taxon>
        <taxon>Hypocreales</taxon>
        <taxon>Nectriaceae</taxon>
        <taxon>Thelonectria</taxon>
    </lineage>
</organism>